<evidence type="ECO:0000313" key="2">
    <source>
        <dbReference type="EMBL" id="GER05611.1"/>
    </source>
</evidence>
<organism evidence="2 3">
    <name type="scientific">Iodidimonas nitroreducens</name>
    <dbReference type="NCBI Taxonomy" id="1236968"/>
    <lineage>
        <taxon>Bacteria</taxon>
        <taxon>Pseudomonadati</taxon>
        <taxon>Pseudomonadota</taxon>
        <taxon>Alphaproteobacteria</taxon>
        <taxon>Iodidimonadales</taxon>
        <taxon>Iodidimonadaceae</taxon>
        <taxon>Iodidimonas</taxon>
    </lineage>
</organism>
<sequence>MSPDAAMQMVADIVTAYVAHNTLPASQIPDVIKTVHQSLINLGQDSGHMTADSLKPAVPIKKSVTDDYIICLEDGKQLKMLKRYLRSKYDMTPEDYRAKWNLPPEYPMVAPNYAKRRSQFAKDIGLGLGGRGGGRKKV</sequence>
<dbReference type="Gene3D" id="1.10.10.1550">
    <property type="entry name" value="ROS/MUCR transcriptional regulator protein"/>
    <property type="match status" value="1"/>
</dbReference>
<protein>
    <submittedName>
        <fullName evidence="2">MucR family transcriptional regulator</fullName>
    </submittedName>
</protein>
<dbReference type="GO" id="GO:0008270">
    <property type="term" value="F:zinc ion binding"/>
    <property type="evidence" value="ECO:0007669"/>
    <property type="project" value="InterPro"/>
</dbReference>
<dbReference type="GO" id="GO:0006355">
    <property type="term" value="P:regulation of DNA-templated transcription"/>
    <property type="evidence" value="ECO:0007669"/>
    <property type="project" value="InterPro"/>
</dbReference>
<evidence type="ECO:0000313" key="3">
    <source>
        <dbReference type="Proteomes" id="UP000324996"/>
    </source>
</evidence>
<comment type="caution">
    <text evidence="2">The sequence shown here is derived from an EMBL/GenBank/DDBJ whole genome shotgun (WGS) entry which is preliminary data.</text>
</comment>
<dbReference type="Proteomes" id="UP000324996">
    <property type="component" value="Unassembled WGS sequence"/>
</dbReference>
<name>A0A5A7NB57_9PROT</name>
<gene>
    <name evidence="2" type="ORF">JCM17846_32930</name>
</gene>
<comment type="similarity">
    <text evidence="1">Belongs to the ros/MucR family.</text>
</comment>
<accession>A0A5A7NB57</accession>
<dbReference type="InterPro" id="IPR041920">
    <property type="entry name" value="ROS/MUCR_sf"/>
</dbReference>
<dbReference type="AlphaFoldDB" id="A0A5A7NB57"/>
<dbReference type="GO" id="GO:0003677">
    <property type="term" value="F:DNA binding"/>
    <property type="evidence" value="ECO:0007669"/>
    <property type="project" value="InterPro"/>
</dbReference>
<reference evidence="2 3" key="1">
    <citation type="submission" date="2019-09" db="EMBL/GenBank/DDBJ databases">
        <title>NBRP : Genome information of microbial organism related human and environment.</title>
        <authorList>
            <person name="Hattori M."/>
            <person name="Oshima K."/>
            <person name="Inaba H."/>
            <person name="Suda W."/>
            <person name="Sakamoto M."/>
            <person name="Iino T."/>
            <person name="Kitahara M."/>
            <person name="Oshida Y."/>
            <person name="Iida T."/>
            <person name="Kudo T."/>
            <person name="Itoh T."/>
            <person name="Ohkuma M."/>
        </authorList>
    </citation>
    <scope>NUCLEOTIDE SEQUENCE [LARGE SCALE GENOMIC DNA]</scope>
    <source>
        <strain evidence="2 3">Q-1</strain>
    </source>
</reference>
<proteinExistence type="inferred from homology"/>
<dbReference type="Pfam" id="PF05443">
    <property type="entry name" value="ROS_MUCR"/>
    <property type="match status" value="1"/>
</dbReference>
<dbReference type="InterPro" id="IPR008807">
    <property type="entry name" value="ROS_MUCR"/>
</dbReference>
<keyword evidence="3" id="KW-1185">Reference proteome</keyword>
<evidence type="ECO:0000256" key="1">
    <source>
        <dbReference type="ARBA" id="ARBA00007031"/>
    </source>
</evidence>
<dbReference type="EMBL" id="BKCN01000033">
    <property type="protein sequence ID" value="GER05611.1"/>
    <property type="molecule type" value="Genomic_DNA"/>
</dbReference>